<dbReference type="Pfam" id="PF01243">
    <property type="entry name" value="PNPOx_N"/>
    <property type="match status" value="1"/>
</dbReference>
<dbReference type="InterPro" id="IPR012349">
    <property type="entry name" value="Split_barrel_FMN-bd"/>
</dbReference>
<dbReference type="InterPro" id="IPR011576">
    <property type="entry name" value="Pyridox_Oxase_N"/>
</dbReference>
<dbReference type="Proteomes" id="UP001499951">
    <property type="component" value="Unassembled WGS sequence"/>
</dbReference>
<dbReference type="EMBL" id="BAAADD010000001">
    <property type="protein sequence ID" value="GAA0557807.1"/>
    <property type="molecule type" value="Genomic_DNA"/>
</dbReference>
<keyword evidence="3" id="KW-1185">Reference proteome</keyword>
<proteinExistence type="predicted"/>
<dbReference type="Gene3D" id="2.30.110.10">
    <property type="entry name" value="Electron Transport, Fmn-binding Protein, Chain A"/>
    <property type="match status" value="1"/>
</dbReference>
<protein>
    <recommendedName>
        <fullName evidence="1">Pyridoxamine 5'-phosphate oxidase N-terminal domain-containing protein</fullName>
    </recommendedName>
</protein>
<accession>A0ABP3P7B2</accession>
<evidence type="ECO:0000313" key="2">
    <source>
        <dbReference type="EMBL" id="GAA0557807.1"/>
    </source>
</evidence>
<gene>
    <name evidence="2" type="ORF">GCM10008942_02850</name>
</gene>
<sequence length="148" mass="16854">MVDKLQALKVMNTAHAVYLATMSAGGPRVRALVNLRLRWRYRGPSRTARTDDFTVYLATSRASDKIAEITADPRVSVYYSRPLLFRGVMLCGAAEVLDDPALKQALWSEDWRIYWPDGVDNPDYVVVRIRPNEIRGWWGSKPFVLEAP</sequence>
<dbReference type="PANTHER" id="PTHR34818">
    <property type="entry name" value="PROTEIN BLI-3"/>
    <property type="match status" value="1"/>
</dbReference>
<dbReference type="SUPFAM" id="SSF50475">
    <property type="entry name" value="FMN-binding split barrel"/>
    <property type="match status" value="1"/>
</dbReference>
<comment type="caution">
    <text evidence="2">The sequence shown here is derived from an EMBL/GenBank/DDBJ whole genome shotgun (WGS) entry which is preliminary data.</text>
</comment>
<feature type="domain" description="Pyridoxamine 5'-phosphate oxidase N-terminal" evidence="1">
    <location>
        <begin position="10"/>
        <end position="137"/>
    </location>
</feature>
<reference evidence="3" key="1">
    <citation type="journal article" date="2019" name="Int. J. Syst. Evol. Microbiol.">
        <title>The Global Catalogue of Microorganisms (GCM) 10K type strain sequencing project: providing services to taxonomists for standard genome sequencing and annotation.</title>
        <authorList>
            <consortium name="The Broad Institute Genomics Platform"/>
            <consortium name="The Broad Institute Genome Sequencing Center for Infectious Disease"/>
            <person name="Wu L."/>
            <person name="Ma J."/>
        </authorList>
    </citation>
    <scope>NUCLEOTIDE SEQUENCE [LARGE SCALE GENOMIC DNA]</scope>
    <source>
        <strain evidence="3">JCM 15089</strain>
    </source>
</reference>
<evidence type="ECO:0000313" key="3">
    <source>
        <dbReference type="Proteomes" id="UP001499951"/>
    </source>
</evidence>
<evidence type="ECO:0000259" key="1">
    <source>
        <dbReference type="Pfam" id="PF01243"/>
    </source>
</evidence>
<organism evidence="2 3">
    <name type="scientific">Rhizomicrobium electricum</name>
    <dbReference type="NCBI Taxonomy" id="480070"/>
    <lineage>
        <taxon>Bacteria</taxon>
        <taxon>Pseudomonadati</taxon>
        <taxon>Pseudomonadota</taxon>
        <taxon>Alphaproteobacteria</taxon>
        <taxon>Micropepsales</taxon>
        <taxon>Micropepsaceae</taxon>
        <taxon>Rhizomicrobium</taxon>
    </lineage>
</organism>
<dbReference type="InterPro" id="IPR052917">
    <property type="entry name" value="Stress-Dev_Protein"/>
</dbReference>
<dbReference type="PANTHER" id="PTHR34818:SF1">
    <property type="entry name" value="PROTEIN BLI-3"/>
    <property type="match status" value="1"/>
</dbReference>
<name>A0ABP3P7B2_9PROT</name>
<dbReference type="RefSeq" id="WP_166930748.1">
    <property type="nucleotide sequence ID" value="NZ_BAAADD010000001.1"/>
</dbReference>